<keyword evidence="2" id="KW-0808">Transferase</keyword>
<evidence type="ECO:0008006" key="7">
    <source>
        <dbReference type="Google" id="ProtNLM"/>
    </source>
</evidence>
<dbReference type="Gene3D" id="2.160.10.10">
    <property type="entry name" value="Hexapeptide repeat proteins"/>
    <property type="match status" value="1"/>
</dbReference>
<dbReference type="GO" id="GO:0005829">
    <property type="term" value="C:cytosol"/>
    <property type="evidence" value="ECO:0007669"/>
    <property type="project" value="TreeGrafter"/>
</dbReference>
<dbReference type="InterPro" id="IPR051159">
    <property type="entry name" value="Hexapeptide_acetyltransf"/>
</dbReference>
<evidence type="ECO:0000256" key="1">
    <source>
        <dbReference type="ARBA" id="ARBA00007274"/>
    </source>
</evidence>
<reference evidence="5 6" key="1">
    <citation type="submission" date="2019-07" db="EMBL/GenBank/DDBJ databases">
        <title>Genome sequencing of the stress-tolerant strain Azospirillum brasilense Az19.</title>
        <authorList>
            <person name="Maroniche G.A."/>
            <person name="Garcia J.E."/>
            <person name="Pagnussat L."/>
            <person name="Amenta M."/>
            <person name="Creus C.M."/>
        </authorList>
    </citation>
    <scope>NUCLEOTIDE SEQUENCE [LARGE SCALE GENOMIC DNA]</scope>
    <source>
        <strain evidence="5 6">Az19</strain>
    </source>
</reference>
<evidence type="ECO:0000256" key="4">
    <source>
        <dbReference type="ARBA" id="ARBA00023315"/>
    </source>
</evidence>
<dbReference type="InterPro" id="IPR018357">
    <property type="entry name" value="Hexapep_transf_CS"/>
</dbReference>
<proteinExistence type="inferred from homology"/>
<dbReference type="GO" id="GO:0008374">
    <property type="term" value="F:O-acyltransferase activity"/>
    <property type="evidence" value="ECO:0007669"/>
    <property type="project" value="TreeGrafter"/>
</dbReference>
<dbReference type="CDD" id="cd04647">
    <property type="entry name" value="LbH_MAT_like"/>
    <property type="match status" value="1"/>
</dbReference>
<keyword evidence="3" id="KW-0677">Repeat</keyword>
<dbReference type="InterPro" id="IPR001451">
    <property type="entry name" value="Hexapep"/>
</dbReference>
<protein>
    <recommendedName>
        <fullName evidence="7">Acyltransferase</fullName>
    </recommendedName>
</protein>
<sequence length="227" mass="24675">MPMDETGHDPLSTFQDVAFGNNVQVIGYSHIAIGPGTVVGDNSWLNVCDRSNGRRLVIGSKVCIGRNAMINAADGVEIGDFCLFAPRVYISDVDHEYEDVTLPIVTQGLRRHGILIVEENCWLGINTVLSGGLSVGRGSVVAANSVVLADVPPFSVVAGTPARVIKMYDPELMEWRRIRSAEDTVMVDGARERHPLPDRARYRAALHANSRIDRLPAVIAGRGQHLP</sequence>
<dbReference type="InterPro" id="IPR011004">
    <property type="entry name" value="Trimer_LpxA-like_sf"/>
</dbReference>
<evidence type="ECO:0000256" key="3">
    <source>
        <dbReference type="ARBA" id="ARBA00022737"/>
    </source>
</evidence>
<comment type="caution">
    <text evidence="5">The sequence shown here is derived from an EMBL/GenBank/DDBJ whole genome shotgun (WGS) entry which is preliminary data.</text>
</comment>
<organism evidence="5 6">
    <name type="scientific">Azospirillum argentinense</name>
    <dbReference type="NCBI Taxonomy" id="2970906"/>
    <lineage>
        <taxon>Bacteria</taxon>
        <taxon>Pseudomonadati</taxon>
        <taxon>Pseudomonadota</taxon>
        <taxon>Alphaproteobacteria</taxon>
        <taxon>Rhodospirillales</taxon>
        <taxon>Azospirillaceae</taxon>
        <taxon>Azospirillum</taxon>
    </lineage>
</organism>
<dbReference type="Pfam" id="PF14602">
    <property type="entry name" value="Hexapep_2"/>
    <property type="match status" value="2"/>
</dbReference>
<evidence type="ECO:0000313" key="5">
    <source>
        <dbReference type="EMBL" id="KAA1053958.1"/>
    </source>
</evidence>
<comment type="similarity">
    <text evidence="1">Belongs to the transferase hexapeptide repeat family.</text>
</comment>
<dbReference type="PANTHER" id="PTHR23416">
    <property type="entry name" value="SIALIC ACID SYNTHASE-RELATED"/>
    <property type="match status" value="1"/>
</dbReference>
<evidence type="ECO:0000256" key="2">
    <source>
        <dbReference type="ARBA" id="ARBA00022679"/>
    </source>
</evidence>
<dbReference type="Proteomes" id="UP000325333">
    <property type="component" value="Unassembled WGS sequence"/>
</dbReference>
<dbReference type="AlphaFoldDB" id="A0A5B0KR99"/>
<evidence type="ECO:0000313" key="6">
    <source>
        <dbReference type="Proteomes" id="UP000325333"/>
    </source>
</evidence>
<accession>A0A5B0KR99</accession>
<dbReference type="RefSeq" id="WP_282184641.1">
    <property type="nucleotide sequence ID" value="NZ_VEWN01000012.1"/>
</dbReference>
<dbReference type="PROSITE" id="PS00101">
    <property type="entry name" value="HEXAPEP_TRANSFERASES"/>
    <property type="match status" value="1"/>
</dbReference>
<keyword evidence="4" id="KW-0012">Acyltransferase</keyword>
<dbReference type="PANTHER" id="PTHR23416:SF23">
    <property type="entry name" value="ACETYLTRANSFERASE C18B11.09C-RELATED"/>
    <property type="match status" value="1"/>
</dbReference>
<dbReference type="EMBL" id="VEWN01000012">
    <property type="protein sequence ID" value="KAA1053958.1"/>
    <property type="molecule type" value="Genomic_DNA"/>
</dbReference>
<gene>
    <name evidence="5" type="ORF">FH063_002193</name>
</gene>
<dbReference type="SUPFAM" id="SSF51161">
    <property type="entry name" value="Trimeric LpxA-like enzymes"/>
    <property type="match status" value="1"/>
</dbReference>
<name>A0A5B0KR99_9PROT</name>